<keyword evidence="2" id="KW-0812">Transmembrane</keyword>
<sequence>MAVLHHYLRRLPASHDFKKQTYVDFISQQVKDRDNWGYDRDLLSNEIAALALNDISAMRGYGFFFHVKVTDKDMAISTNGGFSLSEALMPALRKLPNPKLNLPNLLYIYLIALLPGNVSLYGIQYIHSKVQLVFKTTSEQLVIIATPLTLYAMETTALREAIGWNKKKPKKDREQLRTTKGLFKGNHPEGLARYARIDIDALYNMIVSTCAYMPASYSAEKFCAGLPRCMSPELGIKLRIPLSTGTIFKFTNASSRCGLRVLGRGGSKGQNSRAGSQKASSSNEDVDLTE</sequence>
<keyword evidence="2" id="KW-1133">Transmembrane helix</keyword>
<feature type="transmembrane region" description="Helical" evidence="2">
    <location>
        <begin position="106"/>
        <end position="126"/>
    </location>
</feature>
<evidence type="ECO:0000313" key="3">
    <source>
        <dbReference type="EMBL" id="KAF2488743.1"/>
    </source>
</evidence>
<gene>
    <name evidence="3" type="ORF">BU16DRAFT_545188</name>
</gene>
<feature type="compositionally biased region" description="Polar residues" evidence="1">
    <location>
        <begin position="269"/>
        <end position="283"/>
    </location>
</feature>
<evidence type="ECO:0000256" key="2">
    <source>
        <dbReference type="SAM" id="Phobius"/>
    </source>
</evidence>
<keyword evidence="4" id="KW-1185">Reference proteome</keyword>
<dbReference type="OrthoDB" id="3693960at2759"/>
<dbReference type="Proteomes" id="UP000799750">
    <property type="component" value="Unassembled WGS sequence"/>
</dbReference>
<feature type="region of interest" description="Disordered" evidence="1">
    <location>
        <begin position="264"/>
        <end position="290"/>
    </location>
</feature>
<accession>A0A6A6QAU5</accession>
<dbReference type="EMBL" id="MU004201">
    <property type="protein sequence ID" value="KAF2488743.1"/>
    <property type="molecule type" value="Genomic_DNA"/>
</dbReference>
<evidence type="ECO:0000313" key="4">
    <source>
        <dbReference type="Proteomes" id="UP000799750"/>
    </source>
</evidence>
<organism evidence="3 4">
    <name type="scientific">Lophium mytilinum</name>
    <dbReference type="NCBI Taxonomy" id="390894"/>
    <lineage>
        <taxon>Eukaryota</taxon>
        <taxon>Fungi</taxon>
        <taxon>Dikarya</taxon>
        <taxon>Ascomycota</taxon>
        <taxon>Pezizomycotina</taxon>
        <taxon>Dothideomycetes</taxon>
        <taxon>Pleosporomycetidae</taxon>
        <taxon>Mytilinidiales</taxon>
        <taxon>Mytilinidiaceae</taxon>
        <taxon>Lophium</taxon>
    </lineage>
</organism>
<dbReference type="AlphaFoldDB" id="A0A6A6QAU5"/>
<keyword evidence="2" id="KW-0472">Membrane</keyword>
<proteinExistence type="predicted"/>
<reference evidence="3" key="1">
    <citation type="journal article" date="2020" name="Stud. Mycol.">
        <title>101 Dothideomycetes genomes: a test case for predicting lifestyles and emergence of pathogens.</title>
        <authorList>
            <person name="Haridas S."/>
            <person name="Albert R."/>
            <person name="Binder M."/>
            <person name="Bloem J."/>
            <person name="Labutti K."/>
            <person name="Salamov A."/>
            <person name="Andreopoulos B."/>
            <person name="Baker S."/>
            <person name="Barry K."/>
            <person name="Bills G."/>
            <person name="Bluhm B."/>
            <person name="Cannon C."/>
            <person name="Castanera R."/>
            <person name="Culley D."/>
            <person name="Daum C."/>
            <person name="Ezra D."/>
            <person name="Gonzalez J."/>
            <person name="Henrissat B."/>
            <person name="Kuo A."/>
            <person name="Liang C."/>
            <person name="Lipzen A."/>
            <person name="Lutzoni F."/>
            <person name="Magnuson J."/>
            <person name="Mondo S."/>
            <person name="Nolan M."/>
            <person name="Ohm R."/>
            <person name="Pangilinan J."/>
            <person name="Park H.-J."/>
            <person name="Ramirez L."/>
            <person name="Alfaro M."/>
            <person name="Sun H."/>
            <person name="Tritt A."/>
            <person name="Yoshinaga Y."/>
            <person name="Zwiers L.-H."/>
            <person name="Turgeon B."/>
            <person name="Goodwin S."/>
            <person name="Spatafora J."/>
            <person name="Crous P."/>
            <person name="Grigoriev I."/>
        </authorList>
    </citation>
    <scope>NUCLEOTIDE SEQUENCE</scope>
    <source>
        <strain evidence="3">CBS 269.34</strain>
    </source>
</reference>
<name>A0A6A6QAU5_9PEZI</name>
<protein>
    <submittedName>
        <fullName evidence="3">Uncharacterized protein</fullName>
    </submittedName>
</protein>
<evidence type="ECO:0000256" key="1">
    <source>
        <dbReference type="SAM" id="MobiDB-lite"/>
    </source>
</evidence>